<dbReference type="KEGG" id="cja:CJA_1388"/>
<organism evidence="1 2">
    <name type="scientific">Cellvibrio japonicus (strain Ueda107)</name>
    <name type="common">Pseudomonas fluorescens subsp. cellulosa</name>
    <dbReference type="NCBI Taxonomy" id="498211"/>
    <lineage>
        <taxon>Bacteria</taxon>
        <taxon>Pseudomonadati</taxon>
        <taxon>Pseudomonadota</taxon>
        <taxon>Gammaproteobacteria</taxon>
        <taxon>Cellvibrionales</taxon>
        <taxon>Cellvibrionaceae</taxon>
        <taxon>Cellvibrio</taxon>
    </lineage>
</organism>
<dbReference type="STRING" id="498211.CJA_1388"/>
<dbReference type="EMBL" id="CP000934">
    <property type="protein sequence ID" value="ACE84301.1"/>
    <property type="molecule type" value="Genomic_DNA"/>
</dbReference>
<accession>B3PD23</accession>
<keyword evidence="2" id="KW-1185">Reference proteome</keyword>
<dbReference type="Proteomes" id="UP000001036">
    <property type="component" value="Chromosome"/>
</dbReference>
<dbReference type="AlphaFoldDB" id="B3PD23"/>
<sequence>MLKVYRNSEWQHSIVNVNLQGITIYGEKIACQT</sequence>
<name>B3PD23_CELJU</name>
<proteinExistence type="predicted"/>
<protein>
    <submittedName>
        <fullName evidence="1">Uncharacterized protein</fullName>
    </submittedName>
</protein>
<dbReference type="HOGENOM" id="CLU_3381183_0_0_6"/>
<reference evidence="1 2" key="1">
    <citation type="journal article" date="2008" name="J. Bacteriol.">
        <title>Insights into plant cell wall degradation from the genome sequence of the soil bacterium Cellvibrio japonicus.</title>
        <authorList>
            <person name="Deboy R.T."/>
            <person name="Mongodin E.F."/>
            <person name="Fouts D.E."/>
            <person name="Tailford L.E."/>
            <person name="Khouri H."/>
            <person name="Emerson J.B."/>
            <person name="Mohamoud Y."/>
            <person name="Watkins K."/>
            <person name="Henrissat B."/>
            <person name="Gilbert H.J."/>
            <person name="Nelson K.E."/>
        </authorList>
    </citation>
    <scope>NUCLEOTIDE SEQUENCE [LARGE SCALE GENOMIC DNA]</scope>
    <source>
        <strain evidence="1 2">Ueda107</strain>
    </source>
</reference>
<evidence type="ECO:0000313" key="1">
    <source>
        <dbReference type="EMBL" id="ACE84301.1"/>
    </source>
</evidence>
<evidence type="ECO:0000313" key="2">
    <source>
        <dbReference type="Proteomes" id="UP000001036"/>
    </source>
</evidence>
<gene>
    <name evidence="1" type="ordered locus">CJA_1388</name>
</gene>